<feature type="non-terminal residue" evidence="2">
    <location>
        <position position="1"/>
    </location>
</feature>
<dbReference type="Gene3D" id="3.90.215.10">
    <property type="entry name" value="Gamma Fibrinogen, chain A, domain 1"/>
    <property type="match status" value="1"/>
</dbReference>
<evidence type="ECO:0000313" key="3">
    <source>
        <dbReference type="Proteomes" id="UP001208570"/>
    </source>
</evidence>
<name>A0AAD9IXI5_9ANNE</name>
<gene>
    <name evidence="2" type="ORF">LSH36_956g00000</name>
</gene>
<protein>
    <submittedName>
        <fullName evidence="2">Uncharacterized protein</fullName>
    </submittedName>
</protein>
<dbReference type="InterPro" id="IPR014716">
    <property type="entry name" value="Fibrinogen_a/b/g_C_1"/>
</dbReference>
<evidence type="ECO:0000313" key="2">
    <source>
        <dbReference type="EMBL" id="KAK2142427.1"/>
    </source>
</evidence>
<keyword evidence="1" id="KW-0732">Signal</keyword>
<proteinExistence type="predicted"/>
<feature type="signal peptide" evidence="1">
    <location>
        <begin position="1"/>
        <end position="30"/>
    </location>
</feature>
<dbReference type="AlphaFoldDB" id="A0AAD9IXI5"/>
<accession>A0AAD9IXI5</accession>
<keyword evidence="3" id="KW-1185">Reference proteome</keyword>
<feature type="chain" id="PRO_5042121573" evidence="1">
    <location>
        <begin position="31"/>
        <end position="235"/>
    </location>
</feature>
<comment type="caution">
    <text evidence="2">The sequence shown here is derived from an EMBL/GenBank/DDBJ whole genome shotgun (WGS) entry which is preliminary data.</text>
</comment>
<evidence type="ECO:0000256" key="1">
    <source>
        <dbReference type="SAM" id="SignalP"/>
    </source>
</evidence>
<dbReference type="Proteomes" id="UP001208570">
    <property type="component" value="Unassembled WGS sequence"/>
</dbReference>
<dbReference type="InterPro" id="IPR036056">
    <property type="entry name" value="Fibrinogen-like_C"/>
</dbReference>
<dbReference type="SUPFAM" id="SSF56496">
    <property type="entry name" value="Fibrinogen C-terminal domain-like"/>
    <property type="match status" value="1"/>
</dbReference>
<reference evidence="2" key="1">
    <citation type="journal article" date="2023" name="Mol. Biol. Evol.">
        <title>Third-Generation Sequencing Reveals the Adaptive Role of the Epigenome in Three Deep-Sea Polychaetes.</title>
        <authorList>
            <person name="Perez M."/>
            <person name="Aroh O."/>
            <person name="Sun Y."/>
            <person name="Lan Y."/>
            <person name="Juniper S.K."/>
            <person name="Young C.R."/>
            <person name="Angers B."/>
            <person name="Qian P.Y."/>
        </authorList>
    </citation>
    <scope>NUCLEOTIDE SEQUENCE</scope>
    <source>
        <strain evidence="2">P08H-3</strain>
    </source>
</reference>
<organism evidence="2 3">
    <name type="scientific">Paralvinella palmiformis</name>
    <dbReference type="NCBI Taxonomy" id="53620"/>
    <lineage>
        <taxon>Eukaryota</taxon>
        <taxon>Metazoa</taxon>
        <taxon>Spiralia</taxon>
        <taxon>Lophotrochozoa</taxon>
        <taxon>Annelida</taxon>
        <taxon>Polychaeta</taxon>
        <taxon>Sedentaria</taxon>
        <taxon>Canalipalpata</taxon>
        <taxon>Terebellida</taxon>
        <taxon>Terebelliformia</taxon>
        <taxon>Alvinellidae</taxon>
        <taxon>Paralvinella</taxon>
    </lineage>
</organism>
<sequence length="235" mass="26902">KRLHFHTMFGKHILLTFLVIATILSNIADGHLHARFEENGITIDREEYLVDDSTQTCAAFTINNATLVPKPTNLRIQVPPDVVNNLTVTLIGTDLDCDHGFYVTPLSAAETDKWIGRWSRCSLSDTFSYEGKEGCVFQCQCSGSCEEIQILKMPRDILRVHDGCMFSTENVDNDMDSDRNIGRDLRAPWWYCSNDGNRLTGYFDVKLGVFRFNRTHQMNFGRMMIRPNQCTTIKY</sequence>
<dbReference type="EMBL" id="JAODUP010000956">
    <property type="protein sequence ID" value="KAK2142427.1"/>
    <property type="molecule type" value="Genomic_DNA"/>
</dbReference>